<feature type="domain" description="ACT" evidence="23">
    <location>
        <begin position="328"/>
        <end position="405"/>
    </location>
</feature>
<evidence type="ECO:0000256" key="12">
    <source>
        <dbReference type="ARBA" id="ARBA00023222"/>
    </source>
</evidence>
<evidence type="ECO:0000256" key="19">
    <source>
        <dbReference type="PIRSR" id="PIRSR001500-2"/>
    </source>
</evidence>
<dbReference type="CDD" id="cd04905">
    <property type="entry name" value="ACT_CM-PDT"/>
    <property type="match status" value="1"/>
</dbReference>
<evidence type="ECO:0000256" key="2">
    <source>
        <dbReference type="ARBA" id="ARBA00002364"/>
    </source>
</evidence>
<dbReference type="PIRSF" id="PIRSF001500">
    <property type="entry name" value="Chor_mut_pdt_Ppr"/>
    <property type="match status" value="1"/>
</dbReference>
<dbReference type="InterPro" id="IPR002701">
    <property type="entry name" value="CM_II_prokaryot"/>
</dbReference>
<feature type="domain" description="Prephenate dehydratase" evidence="22">
    <location>
        <begin position="133"/>
        <end position="314"/>
    </location>
</feature>
<name>A0A4R2PQ94_RHOSA</name>
<evidence type="ECO:0000256" key="14">
    <source>
        <dbReference type="ARBA" id="ARBA00023239"/>
    </source>
</evidence>
<proteinExistence type="predicted"/>
<dbReference type="PROSITE" id="PS51671">
    <property type="entry name" value="ACT"/>
    <property type="match status" value="1"/>
</dbReference>
<dbReference type="InterPro" id="IPR001086">
    <property type="entry name" value="Preph_deHydtase"/>
</dbReference>
<dbReference type="PANTHER" id="PTHR21022">
    <property type="entry name" value="PREPHENATE DEHYDRATASE P PROTEIN"/>
    <property type="match status" value="1"/>
</dbReference>
<feature type="region of interest" description="Disordered" evidence="20">
    <location>
        <begin position="1"/>
        <end position="30"/>
    </location>
</feature>
<evidence type="ECO:0000313" key="24">
    <source>
        <dbReference type="EMBL" id="TCP37962.1"/>
    </source>
</evidence>
<protein>
    <recommendedName>
        <fullName evidence="8">Bifunctional chorismate mutase/prephenate dehydratase</fullName>
        <ecNumber evidence="7">4.2.1.51</ecNumber>
        <ecNumber evidence="6">5.4.99.5</ecNumber>
    </recommendedName>
    <alternativeName>
        <fullName evidence="17">Chorismate mutase-prephenate dehydratase</fullName>
    </alternativeName>
    <alternativeName>
        <fullName evidence="16">p-protein</fullName>
    </alternativeName>
</protein>
<dbReference type="InterPro" id="IPR002912">
    <property type="entry name" value="ACT_dom"/>
</dbReference>
<dbReference type="InterPro" id="IPR045865">
    <property type="entry name" value="ACT-like_dom_sf"/>
</dbReference>
<dbReference type="GO" id="GO:0005737">
    <property type="term" value="C:cytoplasm"/>
    <property type="evidence" value="ECO:0007669"/>
    <property type="project" value="UniProtKB-SubCell"/>
</dbReference>
<dbReference type="GO" id="GO:0004106">
    <property type="term" value="F:chorismate mutase activity"/>
    <property type="evidence" value="ECO:0007669"/>
    <property type="project" value="UniProtKB-EC"/>
</dbReference>
<keyword evidence="15" id="KW-0511">Multifunctional enzyme</keyword>
<dbReference type="InterPro" id="IPR018528">
    <property type="entry name" value="Preph_deHydtase_CS"/>
</dbReference>
<evidence type="ECO:0000256" key="18">
    <source>
        <dbReference type="ARBA" id="ARBA00047848"/>
    </source>
</evidence>
<dbReference type="InParanoid" id="A0A4R2PQ94"/>
<evidence type="ECO:0000256" key="15">
    <source>
        <dbReference type="ARBA" id="ARBA00023268"/>
    </source>
</evidence>
<evidence type="ECO:0000259" key="21">
    <source>
        <dbReference type="PROSITE" id="PS51168"/>
    </source>
</evidence>
<dbReference type="SMART" id="SM00830">
    <property type="entry name" value="CM_2"/>
    <property type="match status" value="1"/>
</dbReference>
<dbReference type="Pfam" id="PF00800">
    <property type="entry name" value="PDT"/>
    <property type="match status" value="1"/>
</dbReference>
<evidence type="ECO:0000256" key="4">
    <source>
        <dbReference type="ARBA" id="ARBA00004741"/>
    </source>
</evidence>
<dbReference type="Pfam" id="PF01817">
    <property type="entry name" value="CM_2"/>
    <property type="match status" value="1"/>
</dbReference>
<evidence type="ECO:0000259" key="22">
    <source>
        <dbReference type="PROSITE" id="PS51171"/>
    </source>
</evidence>
<dbReference type="RefSeq" id="WP_200287871.1">
    <property type="nucleotide sequence ID" value="NZ_JACIGF010000002.1"/>
</dbReference>
<dbReference type="Gene3D" id="3.30.70.260">
    <property type="match status" value="1"/>
</dbReference>
<dbReference type="Gene3D" id="1.20.59.10">
    <property type="entry name" value="Chorismate mutase"/>
    <property type="match status" value="1"/>
</dbReference>
<dbReference type="UniPathway" id="UPA00120">
    <property type="reaction ID" value="UER00203"/>
</dbReference>
<comment type="caution">
    <text evidence="24">The sequence shown here is derived from an EMBL/GenBank/DDBJ whole genome shotgun (WGS) entry which is preliminary data.</text>
</comment>
<comment type="pathway">
    <text evidence="5">Metabolic intermediate biosynthesis; prephenate biosynthesis; prephenate from chorismate: step 1/1.</text>
</comment>
<keyword evidence="25" id="KW-1185">Reference proteome</keyword>
<feature type="domain" description="Chorismate mutase" evidence="21">
    <location>
        <begin position="28"/>
        <end position="119"/>
    </location>
</feature>
<dbReference type="EC" id="4.2.1.51" evidence="7"/>
<evidence type="ECO:0000256" key="3">
    <source>
        <dbReference type="ARBA" id="ARBA00004496"/>
    </source>
</evidence>
<reference evidence="24 25" key="1">
    <citation type="submission" date="2019-03" db="EMBL/GenBank/DDBJ databases">
        <title>Genomic Encyclopedia of Type Strains, Phase IV (KMG-IV): sequencing the most valuable type-strain genomes for metagenomic binning, comparative biology and taxonomic classification.</title>
        <authorList>
            <person name="Goeker M."/>
        </authorList>
    </citation>
    <scope>NUCLEOTIDE SEQUENCE [LARGE SCALE GENOMIC DNA]</scope>
    <source>
        <strain evidence="24 25">DSM 2132</strain>
    </source>
</reference>
<evidence type="ECO:0000256" key="7">
    <source>
        <dbReference type="ARBA" id="ARBA00013147"/>
    </source>
</evidence>
<accession>A0A4R2PQ94</accession>
<keyword evidence="14" id="KW-0456">Lyase</keyword>
<evidence type="ECO:0000256" key="20">
    <source>
        <dbReference type="SAM" id="MobiDB-lite"/>
    </source>
</evidence>
<keyword evidence="13" id="KW-0413">Isomerase</keyword>
<comment type="function">
    <text evidence="2">Catalyzes the Claisen rearrangement of chorismate to prephenate and the decarboxylation/dehydration of prephenate to phenylpyruvate.</text>
</comment>
<evidence type="ECO:0000256" key="10">
    <source>
        <dbReference type="ARBA" id="ARBA00022605"/>
    </source>
</evidence>
<evidence type="ECO:0000256" key="13">
    <source>
        <dbReference type="ARBA" id="ARBA00023235"/>
    </source>
</evidence>
<evidence type="ECO:0000256" key="17">
    <source>
        <dbReference type="ARBA" id="ARBA00031520"/>
    </source>
</evidence>
<evidence type="ECO:0000259" key="23">
    <source>
        <dbReference type="PROSITE" id="PS51671"/>
    </source>
</evidence>
<evidence type="ECO:0000256" key="11">
    <source>
        <dbReference type="ARBA" id="ARBA00023141"/>
    </source>
</evidence>
<dbReference type="InterPro" id="IPR036263">
    <property type="entry name" value="Chorismate_II_sf"/>
</dbReference>
<dbReference type="GO" id="GO:0004664">
    <property type="term" value="F:prephenate dehydratase activity"/>
    <property type="evidence" value="ECO:0007669"/>
    <property type="project" value="UniProtKB-EC"/>
</dbReference>
<dbReference type="EC" id="5.4.99.5" evidence="6"/>
<dbReference type="EMBL" id="SLXO01000002">
    <property type="protein sequence ID" value="TCP37962.1"/>
    <property type="molecule type" value="Genomic_DNA"/>
</dbReference>
<dbReference type="UniPathway" id="UPA00121">
    <property type="reaction ID" value="UER00345"/>
</dbReference>
<evidence type="ECO:0000256" key="8">
    <source>
        <dbReference type="ARBA" id="ARBA00014401"/>
    </source>
</evidence>
<evidence type="ECO:0000256" key="6">
    <source>
        <dbReference type="ARBA" id="ARBA00012404"/>
    </source>
</evidence>
<dbReference type="CDD" id="cd13631">
    <property type="entry name" value="PBP2_Ct-PDT_like"/>
    <property type="match status" value="1"/>
</dbReference>
<dbReference type="Proteomes" id="UP000295399">
    <property type="component" value="Unassembled WGS sequence"/>
</dbReference>
<evidence type="ECO:0000256" key="1">
    <source>
        <dbReference type="ARBA" id="ARBA00000824"/>
    </source>
</evidence>
<keyword evidence="10" id="KW-0028">Amino-acid biosynthesis</keyword>
<dbReference type="InterPro" id="IPR008242">
    <property type="entry name" value="Chor_mutase/pphenate_deHydtase"/>
</dbReference>
<dbReference type="GO" id="GO:0046417">
    <property type="term" value="P:chorismate metabolic process"/>
    <property type="evidence" value="ECO:0007669"/>
    <property type="project" value="InterPro"/>
</dbReference>
<keyword evidence="11" id="KW-0057">Aromatic amino acid biosynthesis</keyword>
<dbReference type="PROSITE" id="PS51168">
    <property type="entry name" value="CHORISMATE_MUT_2"/>
    <property type="match status" value="1"/>
</dbReference>
<comment type="pathway">
    <text evidence="4">Amino-acid biosynthesis; L-phenylalanine biosynthesis; phenylpyruvate from prephenate: step 1/1.</text>
</comment>
<organism evidence="24 25">
    <name type="scientific">Rhodothalassium salexigens DSM 2132</name>
    <dbReference type="NCBI Taxonomy" id="1188247"/>
    <lineage>
        <taxon>Bacteria</taxon>
        <taxon>Pseudomonadati</taxon>
        <taxon>Pseudomonadota</taxon>
        <taxon>Alphaproteobacteria</taxon>
        <taxon>Rhodothalassiales</taxon>
        <taxon>Rhodothalassiaceae</taxon>
        <taxon>Rhodothalassium</taxon>
    </lineage>
</organism>
<dbReference type="SUPFAM" id="SSF55021">
    <property type="entry name" value="ACT-like"/>
    <property type="match status" value="1"/>
</dbReference>
<evidence type="ECO:0000313" key="25">
    <source>
        <dbReference type="Proteomes" id="UP000295399"/>
    </source>
</evidence>
<comment type="catalytic activity">
    <reaction evidence="18">
        <text>prephenate + H(+) = 3-phenylpyruvate + CO2 + H2O</text>
        <dbReference type="Rhea" id="RHEA:21648"/>
        <dbReference type="ChEBI" id="CHEBI:15377"/>
        <dbReference type="ChEBI" id="CHEBI:15378"/>
        <dbReference type="ChEBI" id="CHEBI:16526"/>
        <dbReference type="ChEBI" id="CHEBI:18005"/>
        <dbReference type="ChEBI" id="CHEBI:29934"/>
        <dbReference type="EC" id="4.2.1.51"/>
    </reaction>
</comment>
<dbReference type="PROSITE" id="PS00857">
    <property type="entry name" value="PREPHENATE_DEHYDR_1"/>
    <property type="match status" value="1"/>
</dbReference>
<dbReference type="Gene3D" id="3.40.190.10">
    <property type="entry name" value="Periplasmic binding protein-like II"/>
    <property type="match status" value="2"/>
</dbReference>
<keyword evidence="9" id="KW-0963">Cytoplasm</keyword>
<comment type="subcellular location">
    <subcellularLocation>
        <location evidence="3">Cytoplasm</location>
    </subcellularLocation>
</comment>
<feature type="site" description="Essential for prephenate dehydratase activity" evidence="19">
    <location>
        <position position="307"/>
    </location>
</feature>
<dbReference type="GO" id="GO:0009094">
    <property type="term" value="P:L-phenylalanine biosynthetic process"/>
    <property type="evidence" value="ECO:0007669"/>
    <property type="project" value="UniProtKB-UniPathway"/>
</dbReference>
<sequence>MTSPTQAPPSHRDPAPTDATGQGADTAPADDPALVAARTRIAEIDRTLLDLLAERRAMSRRIAEHKLATGTAVRNTRVEREGLAALIRRGRELGLEAPFITRLFQTVIEDSVQLQTATLHAARNAEAGRSEHRVAVLGGPGSYSHQAAEKYVARRGGTLVPVSGRSFADVARAVGDGAADYALLPIENTTSGSINEVYDLLYDTDLHIIGEITHRIDHALLAKDAGLTPEAISVLYVHPQVYAQCSHFLARLGDARIVYCDSTADAMGRVVQGDDPHAAAIGSGNSGALFDLHAIVSDLANQKQNHTRFIVVGPKPTQVPGQVDAKTSVIFVTGQEAGALVNALAAMRDNRINMVKLESRPIPGKPWAERFYLDVAGNLNDPRLDRALDQMRSHTRRMKVLGCYPADSVQPVDMTLAAAIDTGDGDAHAP</sequence>
<evidence type="ECO:0000256" key="5">
    <source>
        <dbReference type="ARBA" id="ARBA00004817"/>
    </source>
</evidence>
<gene>
    <name evidence="24" type="ORF">EV659_102373</name>
</gene>
<dbReference type="PANTHER" id="PTHR21022:SF19">
    <property type="entry name" value="PREPHENATE DEHYDRATASE-RELATED"/>
    <property type="match status" value="1"/>
</dbReference>
<evidence type="ECO:0000256" key="16">
    <source>
        <dbReference type="ARBA" id="ARBA00031175"/>
    </source>
</evidence>
<dbReference type="FunCoup" id="A0A4R2PQ94">
    <property type="interactions" value="481"/>
</dbReference>
<dbReference type="SUPFAM" id="SSF48600">
    <property type="entry name" value="Chorismate mutase II"/>
    <property type="match status" value="1"/>
</dbReference>
<dbReference type="SUPFAM" id="SSF53850">
    <property type="entry name" value="Periplasmic binding protein-like II"/>
    <property type="match status" value="1"/>
</dbReference>
<dbReference type="AlphaFoldDB" id="A0A4R2PQ94"/>
<dbReference type="PROSITE" id="PS51171">
    <property type="entry name" value="PREPHENATE_DEHYDR_3"/>
    <property type="match status" value="1"/>
</dbReference>
<keyword evidence="12" id="KW-0584">Phenylalanine biosynthesis</keyword>
<evidence type="ECO:0000256" key="9">
    <source>
        <dbReference type="ARBA" id="ARBA00022490"/>
    </source>
</evidence>
<comment type="catalytic activity">
    <reaction evidence="1">
        <text>chorismate = prephenate</text>
        <dbReference type="Rhea" id="RHEA:13897"/>
        <dbReference type="ChEBI" id="CHEBI:29748"/>
        <dbReference type="ChEBI" id="CHEBI:29934"/>
        <dbReference type="EC" id="5.4.99.5"/>
    </reaction>
</comment>
<dbReference type="InterPro" id="IPR036979">
    <property type="entry name" value="CM_dom_sf"/>
</dbReference>